<evidence type="ECO:0000313" key="6">
    <source>
        <dbReference type="EMBL" id="SBS34519.1"/>
    </source>
</evidence>
<dbReference type="EMBL" id="FLOB01000008">
    <property type="protein sequence ID" value="SBS34519.1"/>
    <property type="molecule type" value="Genomic_DNA"/>
</dbReference>
<organism evidence="6 7">
    <name type="scientific">Marinomonas spartinae</name>
    <dbReference type="NCBI Taxonomy" id="1792290"/>
    <lineage>
        <taxon>Bacteria</taxon>
        <taxon>Pseudomonadati</taxon>
        <taxon>Pseudomonadota</taxon>
        <taxon>Gammaproteobacteria</taxon>
        <taxon>Oceanospirillales</taxon>
        <taxon>Oceanospirillaceae</taxon>
        <taxon>Marinomonas</taxon>
    </lineage>
</organism>
<keyword evidence="3 4" id="KW-0443">Lipid metabolism</keyword>
<feature type="active site" description="Proton acceptor" evidence="4">
    <location>
        <position position="206"/>
    </location>
</feature>
<dbReference type="OrthoDB" id="9798773at2"/>
<dbReference type="PROSITE" id="PS51635">
    <property type="entry name" value="PNPLA"/>
    <property type="match status" value="1"/>
</dbReference>
<dbReference type="AlphaFoldDB" id="A0A1A8TLK8"/>
<reference evidence="6 7" key="1">
    <citation type="submission" date="2016-06" db="EMBL/GenBank/DDBJ databases">
        <authorList>
            <person name="Kjaerup R.B."/>
            <person name="Dalgaard T.S."/>
            <person name="Juul-Madsen H.R."/>
        </authorList>
    </citation>
    <scope>NUCLEOTIDE SEQUENCE [LARGE SCALE GENOMIC DNA]</scope>
    <source>
        <strain evidence="6 7">CECT 8886</strain>
    </source>
</reference>
<dbReference type="InterPro" id="IPR050301">
    <property type="entry name" value="NTE"/>
</dbReference>
<dbReference type="PANTHER" id="PTHR14226:SF57">
    <property type="entry name" value="BLR7027 PROTEIN"/>
    <property type="match status" value="1"/>
</dbReference>
<comment type="caution">
    <text evidence="4">Lacks conserved residue(s) required for the propagation of feature annotation.</text>
</comment>
<gene>
    <name evidence="6" type="ORF">MSP8886_03091</name>
</gene>
<dbReference type="PANTHER" id="PTHR14226">
    <property type="entry name" value="NEUROPATHY TARGET ESTERASE/SWISS CHEESE D.MELANOGASTER"/>
    <property type="match status" value="1"/>
</dbReference>
<proteinExistence type="predicted"/>
<name>A0A1A8TLK8_9GAMM</name>
<feature type="active site" description="Nucleophile" evidence="4">
    <location>
        <position position="45"/>
    </location>
</feature>
<feature type="short sequence motif" description="GXSXG" evidence="4">
    <location>
        <begin position="43"/>
        <end position="47"/>
    </location>
</feature>
<evidence type="ECO:0000256" key="3">
    <source>
        <dbReference type="ARBA" id="ARBA00023098"/>
    </source>
</evidence>
<feature type="domain" description="PNPLA" evidence="5">
    <location>
        <begin position="7"/>
        <end position="222"/>
    </location>
</feature>
<feature type="short sequence motif" description="DGA/G" evidence="4">
    <location>
        <begin position="206"/>
        <end position="208"/>
    </location>
</feature>
<dbReference type="Gene3D" id="3.40.1090.10">
    <property type="entry name" value="Cytosolic phospholipase A2 catalytic domain"/>
    <property type="match status" value="1"/>
</dbReference>
<dbReference type="Proteomes" id="UP000092544">
    <property type="component" value="Unassembled WGS sequence"/>
</dbReference>
<dbReference type="GO" id="GO:0016787">
    <property type="term" value="F:hydrolase activity"/>
    <property type="evidence" value="ECO:0007669"/>
    <property type="project" value="UniProtKB-UniRule"/>
</dbReference>
<accession>A0A1A8TLK8</accession>
<evidence type="ECO:0000256" key="2">
    <source>
        <dbReference type="ARBA" id="ARBA00022963"/>
    </source>
</evidence>
<dbReference type="RefSeq" id="WP_083200979.1">
    <property type="nucleotide sequence ID" value="NZ_FLOB01000008.1"/>
</dbReference>
<keyword evidence="2 4" id="KW-0442">Lipid degradation</keyword>
<protein>
    <submittedName>
        <fullName evidence="6">Patatin-like phospholipase</fullName>
    </submittedName>
</protein>
<evidence type="ECO:0000256" key="1">
    <source>
        <dbReference type="ARBA" id="ARBA00022801"/>
    </source>
</evidence>
<keyword evidence="1 4" id="KW-0378">Hydrolase</keyword>
<dbReference type="InterPro" id="IPR002641">
    <property type="entry name" value="PNPLA_dom"/>
</dbReference>
<sequence>MMNKNALILSGGGARAAYQVGVLSAIGRMVKKGSPLPFPILCGTSAGALNATMLATNAENFTKAVSKLAFVWRHLTPDKIYTMGRWPIATSITKTLISLFHTQNHATPIALMNNGSLKELLDNFLDFSNIDTAIANKNLIALAVTAMSYSTGESTTFMQGSDMIEPWHDNRRRGIIDTITTEHLLASSAIPGIFPAQKVQEHFYGDGAIRQKSAIYPAIKMGAKKLFIIGVSGNRRVNQQSDLPEEYSAPSVAQILGQLLNSAFIDNLEDDIHQLEIMNQLIQDIPKDKREPYNLPSDTLIISPSEEVNSIAEHYIDTLPKNIRVLIKATGGSISQTASSAASYLLFTPEYCKALMELGYKDAMLEKHNILHFFEED</sequence>
<dbReference type="InterPro" id="IPR016035">
    <property type="entry name" value="Acyl_Trfase/lysoPLipase"/>
</dbReference>
<dbReference type="GO" id="GO:0016042">
    <property type="term" value="P:lipid catabolic process"/>
    <property type="evidence" value="ECO:0007669"/>
    <property type="project" value="UniProtKB-UniRule"/>
</dbReference>
<dbReference type="Pfam" id="PF01734">
    <property type="entry name" value="Patatin"/>
    <property type="match status" value="1"/>
</dbReference>
<keyword evidence="7" id="KW-1185">Reference proteome</keyword>
<evidence type="ECO:0000313" key="7">
    <source>
        <dbReference type="Proteomes" id="UP000092544"/>
    </source>
</evidence>
<evidence type="ECO:0000259" key="5">
    <source>
        <dbReference type="PROSITE" id="PS51635"/>
    </source>
</evidence>
<dbReference type="STRING" id="1792290.MSP8886_03091"/>
<dbReference type="SUPFAM" id="SSF52151">
    <property type="entry name" value="FabD/lysophospholipase-like"/>
    <property type="match status" value="1"/>
</dbReference>
<evidence type="ECO:0000256" key="4">
    <source>
        <dbReference type="PROSITE-ProRule" id="PRU01161"/>
    </source>
</evidence>